<organism evidence="1 2">
    <name type="scientific">Prunus armeniaca</name>
    <name type="common">Apricot</name>
    <name type="synonym">Armeniaca vulgaris</name>
    <dbReference type="NCBI Taxonomy" id="36596"/>
    <lineage>
        <taxon>Eukaryota</taxon>
        <taxon>Viridiplantae</taxon>
        <taxon>Streptophyta</taxon>
        <taxon>Embryophyta</taxon>
        <taxon>Tracheophyta</taxon>
        <taxon>Spermatophyta</taxon>
        <taxon>Magnoliopsida</taxon>
        <taxon>eudicotyledons</taxon>
        <taxon>Gunneridae</taxon>
        <taxon>Pentapetalae</taxon>
        <taxon>rosids</taxon>
        <taxon>fabids</taxon>
        <taxon>Rosales</taxon>
        <taxon>Rosaceae</taxon>
        <taxon>Amygdaloideae</taxon>
        <taxon>Amygdaleae</taxon>
        <taxon>Prunus</taxon>
    </lineage>
</organism>
<proteinExistence type="predicted"/>
<gene>
    <name evidence="1" type="ORF">CURHAP_LOCUS35224</name>
</gene>
<name>A0A6J5V285_PRUAR</name>
<dbReference type="Proteomes" id="UP000507222">
    <property type="component" value="Unassembled WGS sequence"/>
</dbReference>
<dbReference type="EMBL" id="CAEKDK010000006">
    <property type="protein sequence ID" value="CAB4281977.1"/>
    <property type="molecule type" value="Genomic_DNA"/>
</dbReference>
<evidence type="ECO:0008006" key="3">
    <source>
        <dbReference type="Google" id="ProtNLM"/>
    </source>
</evidence>
<accession>A0A6J5V285</accession>
<evidence type="ECO:0000313" key="2">
    <source>
        <dbReference type="Proteomes" id="UP000507222"/>
    </source>
</evidence>
<protein>
    <recommendedName>
        <fullName evidence="3">Zinc finger GRF-type domain-containing protein</fullName>
    </recommendedName>
</protein>
<evidence type="ECO:0000313" key="1">
    <source>
        <dbReference type="EMBL" id="CAB4281977.1"/>
    </source>
</evidence>
<dbReference type="AlphaFoldDB" id="A0A6J5V285"/>
<sequence>MRRETSTSSECGGAMLGRYCKCLKEALIRILWTDLNPGRRFYVCGTQGWGDLEMCDRSSQIIPGLLRRIRTMEEKLQLQRAKGWETAEIGINVMKGFDGMYFVVLGNMC</sequence>
<reference evidence="1 2" key="1">
    <citation type="submission" date="2020-05" db="EMBL/GenBank/DDBJ databases">
        <authorList>
            <person name="Campoy J."/>
            <person name="Schneeberger K."/>
            <person name="Spophaly S."/>
        </authorList>
    </citation>
    <scope>NUCLEOTIDE SEQUENCE [LARGE SCALE GENOMIC DNA]</scope>
    <source>
        <strain evidence="1">PruArmRojPasFocal</strain>
    </source>
</reference>